<protein>
    <submittedName>
        <fullName evidence="3">Uncharacterized protein</fullName>
    </submittedName>
</protein>
<evidence type="ECO:0000313" key="2">
    <source>
        <dbReference type="Proteomes" id="UP000050795"/>
    </source>
</evidence>
<evidence type="ECO:0000256" key="1">
    <source>
        <dbReference type="SAM" id="MobiDB-lite"/>
    </source>
</evidence>
<feature type="compositionally biased region" description="Polar residues" evidence="1">
    <location>
        <begin position="66"/>
        <end position="88"/>
    </location>
</feature>
<reference evidence="3" key="2">
    <citation type="submission" date="2023-11" db="UniProtKB">
        <authorList>
            <consortium name="WormBaseParasite"/>
        </authorList>
    </citation>
    <scope>IDENTIFICATION</scope>
</reference>
<accession>A0AA85IPV3</accession>
<keyword evidence="2" id="KW-1185">Reference proteome</keyword>
<reference evidence="2" key="1">
    <citation type="submission" date="2022-06" db="EMBL/GenBank/DDBJ databases">
        <authorList>
            <person name="Berger JAMES D."/>
            <person name="Berger JAMES D."/>
        </authorList>
    </citation>
    <scope>NUCLEOTIDE SEQUENCE [LARGE SCALE GENOMIC DNA]</scope>
</reference>
<dbReference type="Proteomes" id="UP000050795">
    <property type="component" value="Unassembled WGS sequence"/>
</dbReference>
<dbReference type="AlphaFoldDB" id="A0AA85IPV3"/>
<name>A0AA85IPV3_TRIRE</name>
<feature type="region of interest" description="Disordered" evidence="1">
    <location>
        <begin position="192"/>
        <end position="211"/>
    </location>
</feature>
<evidence type="ECO:0000313" key="3">
    <source>
        <dbReference type="WBParaSite" id="TREG1_113420.1"/>
    </source>
</evidence>
<organism evidence="2 3">
    <name type="scientific">Trichobilharzia regenti</name>
    <name type="common">Nasal bird schistosome</name>
    <dbReference type="NCBI Taxonomy" id="157069"/>
    <lineage>
        <taxon>Eukaryota</taxon>
        <taxon>Metazoa</taxon>
        <taxon>Spiralia</taxon>
        <taxon>Lophotrochozoa</taxon>
        <taxon>Platyhelminthes</taxon>
        <taxon>Trematoda</taxon>
        <taxon>Digenea</taxon>
        <taxon>Strigeidida</taxon>
        <taxon>Schistosomatoidea</taxon>
        <taxon>Schistosomatidae</taxon>
        <taxon>Trichobilharzia</taxon>
    </lineage>
</organism>
<sequence>MCFTKHRNQNTLFKIRLGMSHSYPMGRSELGSTHHIDTQLNPHTLYKAQNTKHNANKNTPRHTLHSSHYTHSQPAISTSSSHPNPTLTHKHIQTLSLSIHTFTYSATYQSPSPSTSPSSSSSPSSKYHTTPHHNTSYYTAFLCFASLCIPSHQKLKHTKTHTLIHHHLQNNNNTTHDSLTYCQYVTRQTSPFQLHSPSQSSTHPPTPTSEIQNKTTIINTMNFTTTITTTTTHSIASFSHANINKSVFTTFSCVSQKTVVNNNNIISSPTSPSQTTQYNIHINTNSKHNHKLKNTHTTKTYFQ</sequence>
<feature type="compositionally biased region" description="Low complexity" evidence="1">
    <location>
        <begin position="110"/>
        <end position="125"/>
    </location>
</feature>
<proteinExistence type="predicted"/>
<dbReference type="WBParaSite" id="TREG1_113420.1">
    <property type="protein sequence ID" value="TREG1_113420.1"/>
    <property type="gene ID" value="TREG1_113420"/>
</dbReference>
<feature type="region of interest" description="Disordered" evidence="1">
    <location>
        <begin position="53"/>
        <end position="88"/>
    </location>
</feature>
<feature type="region of interest" description="Disordered" evidence="1">
    <location>
        <begin position="108"/>
        <end position="130"/>
    </location>
</feature>